<feature type="compositionally biased region" description="Acidic residues" evidence="1">
    <location>
        <begin position="358"/>
        <end position="368"/>
    </location>
</feature>
<dbReference type="RefSeq" id="WP_165135584.1">
    <property type="nucleotide sequence ID" value="NZ_CP049250.1"/>
</dbReference>
<dbReference type="EMBL" id="JACIEC010000001">
    <property type="protein sequence ID" value="MBB4141909.1"/>
    <property type="molecule type" value="Genomic_DNA"/>
</dbReference>
<comment type="caution">
    <text evidence="2">The sequence shown here is derived from an EMBL/GenBank/DDBJ whole genome shotgun (WGS) entry which is preliminary data.</text>
</comment>
<accession>A0A7W6LCN7</accession>
<evidence type="ECO:0000256" key="1">
    <source>
        <dbReference type="SAM" id="MobiDB-lite"/>
    </source>
</evidence>
<dbReference type="Proteomes" id="UP000519897">
    <property type="component" value="Unassembled WGS sequence"/>
</dbReference>
<sequence length="482" mass="52413">MAASFSTIAARRFCYGLKPRETPPSDINALMLQLQKGSKSVPRFPREGALGRRETLGRLVSVRTVEARAAQDGRPNPGLRQETQREAERLLRRDALSRVAQAVYSENGFFERLASFWVNHFAINATKTYEMRLLAPLFEAEAIRPNLAGNFGDLLKAAVLHPAMLIYLDQASSVGPQSPVAERSGGTLNQSLAQELLEVHSLGDQAEFTAADVNGAALILTGLSLDLRSLEVSNRPGRAEPGAHVLLGKSYSDRARNGSDHLEMLADLANHPATARHICNKLVRHFISEEVNPDMLSGMIGRWQATGGNLTEVYRAMLEHPAAFAPEASKVMAPFEFVVSALRAFDVKGGEFDALVNADDDRDGDDVPPPDGKVPPRRKPGVARLLTLQSLRRMGQPVWEPPSPAGFPDDAASWLMPGHLAERVAWARMAVRLLASDVAPLALLDTVLADLASAQTRELVSAAPSKVHGLTMVLASPQFNRR</sequence>
<evidence type="ECO:0000313" key="3">
    <source>
        <dbReference type="Proteomes" id="UP000519897"/>
    </source>
</evidence>
<proteinExistence type="predicted"/>
<dbReference type="AlphaFoldDB" id="A0A7W6LCN7"/>
<name>A0A7W6LCN7_9HYPH</name>
<feature type="region of interest" description="Disordered" evidence="1">
    <location>
        <begin position="356"/>
        <end position="379"/>
    </location>
</feature>
<dbReference type="InterPro" id="IPR014917">
    <property type="entry name" value="DUF1800"/>
</dbReference>
<keyword evidence="3" id="KW-1185">Reference proteome</keyword>
<dbReference type="Pfam" id="PF08811">
    <property type="entry name" value="DUF1800"/>
    <property type="match status" value="1"/>
</dbReference>
<evidence type="ECO:0000313" key="2">
    <source>
        <dbReference type="EMBL" id="MBB4141909.1"/>
    </source>
</evidence>
<reference evidence="2 3" key="1">
    <citation type="submission" date="2020-08" db="EMBL/GenBank/DDBJ databases">
        <title>Genomic Encyclopedia of Type Strains, Phase IV (KMG-IV): sequencing the most valuable type-strain genomes for metagenomic binning, comparative biology and taxonomic classification.</title>
        <authorList>
            <person name="Goeker M."/>
        </authorList>
    </citation>
    <scope>NUCLEOTIDE SEQUENCE [LARGE SCALE GENOMIC DNA]</scope>
    <source>
        <strain evidence="2 3">DSM 29514</strain>
    </source>
</reference>
<protein>
    <submittedName>
        <fullName evidence="2">Uncharacterized protein (DUF1800 family)</fullName>
    </submittedName>
</protein>
<gene>
    <name evidence="2" type="ORF">GGQ72_000408</name>
</gene>
<organism evidence="2 3">
    <name type="scientific">Rhizobium rhizoryzae</name>
    <dbReference type="NCBI Taxonomy" id="451876"/>
    <lineage>
        <taxon>Bacteria</taxon>
        <taxon>Pseudomonadati</taxon>
        <taxon>Pseudomonadota</taxon>
        <taxon>Alphaproteobacteria</taxon>
        <taxon>Hyphomicrobiales</taxon>
        <taxon>Rhizobiaceae</taxon>
        <taxon>Rhizobium/Agrobacterium group</taxon>
        <taxon>Rhizobium</taxon>
    </lineage>
</organism>